<feature type="transmembrane region" description="Helical" evidence="2">
    <location>
        <begin position="12"/>
        <end position="31"/>
    </location>
</feature>
<organism evidence="3 4">
    <name type="scientific">Salmonella enterica I</name>
    <dbReference type="NCBI Taxonomy" id="59201"/>
    <lineage>
        <taxon>Bacteria</taxon>
        <taxon>Pseudomonadati</taxon>
        <taxon>Pseudomonadota</taxon>
        <taxon>Gammaproteobacteria</taxon>
        <taxon>Enterobacterales</taxon>
        <taxon>Enterobacteriaceae</taxon>
        <taxon>Salmonella</taxon>
    </lineage>
</organism>
<protein>
    <submittedName>
        <fullName evidence="3">Hydrogenase-1 small chain</fullName>
        <ecNumber evidence="3">1.12.99.6</ecNumber>
    </submittedName>
</protein>
<evidence type="ECO:0000256" key="1">
    <source>
        <dbReference type="SAM" id="MobiDB-lite"/>
    </source>
</evidence>
<accession>A0A447N9C0</accession>
<dbReference type="Proteomes" id="UP000282086">
    <property type="component" value="Chromosome"/>
</dbReference>
<name>A0A447N9C0_SALET</name>
<keyword evidence="2" id="KW-0472">Membrane</keyword>
<dbReference type="EMBL" id="LR134140">
    <property type="protein sequence ID" value="VDZ99875.1"/>
    <property type="molecule type" value="Genomic_DNA"/>
</dbReference>
<dbReference type="EC" id="1.12.99.6" evidence="3"/>
<keyword evidence="2" id="KW-0812">Transmembrane</keyword>
<gene>
    <name evidence="3" type="primary">hyaA_1</name>
    <name evidence="3" type="ORF">NCTC129_06209</name>
</gene>
<keyword evidence="2" id="KW-1133">Transmembrane helix</keyword>
<reference evidence="3 4" key="1">
    <citation type="submission" date="2018-12" db="EMBL/GenBank/DDBJ databases">
        <authorList>
            <consortium name="Pathogen Informatics"/>
        </authorList>
    </citation>
    <scope>NUCLEOTIDE SEQUENCE [LARGE SCALE GENOMIC DNA]</scope>
    <source>
        <strain evidence="3 4">NCTC129</strain>
    </source>
</reference>
<dbReference type="AlphaFoldDB" id="A0A447N9C0"/>
<dbReference type="GO" id="GO:0033748">
    <property type="term" value="F:hydrogenase (acceptor) activity"/>
    <property type="evidence" value="ECO:0007669"/>
    <property type="project" value="UniProtKB-EC"/>
</dbReference>
<keyword evidence="3" id="KW-0560">Oxidoreductase</keyword>
<sequence>MGTHSTADTVGLTALGVVAAGVGGHAVASALNQRKRHKQQLAQAEQQPDNEDKQA</sequence>
<evidence type="ECO:0000313" key="4">
    <source>
        <dbReference type="Proteomes" id="UP000282086"/>
    </source>
</evidence>
<feature type="region of interest" description="Disordered" evidence="1">
    <location>
        <begin position="31"/>
        <end position="55"/>
    </location>
</feature>
<evidence type="ECO:0000256" key="2">
    <source>
        <dbReference type="SAM" id="Phobius"/>
    </source>
</evidence>
<evidence type="ECO:0000313" key="3">
    <source>
        <dbReference type="EMBL" id="VDZ99875.1"/>
    </source>
</evidence>
<proteinExistence type="predicted"/>